<comment type="caution">
    <text evidence="1">The sequence shown here is derived from an EMBL/GenBank/DDBJ whole genome shotgun (WGS) entry which is preliminary data.</text>
</comment>
<evidence type="ECO:0000313" key="2">
    <source>
        <dbReference type="Proteomes" id="UP000054995"/>
    </source>
</evidence>
<reference evidence="1 2" key="1">
    <citation type="submission" date="2015-01" db="EMBL/GenBank/DDBJ databases">
        <title>Evolution of Trichinella species and genotypes.</title>
        <authorList>
            <person name="Korhonen P.K."/>
            <person name="Edoardo P."/>
            <person name="Giuseppe L.R."/>
            <person name="Gasser R.B."/>
        </authorList>
    </citation>
    <scope>NUCLEOTIDE SEQUENCE [LARGE SCALE GENOMIC DNA]</scope>
    <source>
        <strain evidence="1">ISS470</strain>
    </source>
</reference>
<sequence length="85" mass="10003">MKIAVNESGSVLLLAKRINCSTNHDCIQAYKVEKNVNFQKWEISNLFKIQPYKHRQVHPNGMLNFEFDRVTNFANIIQFSLYLNK</sequence>
<proteinExistence type="predicted"/>
<evidence type="ECO:0000313" key="1">
    <source>
        <dbReference type="EMBL" id="KRY89916.1"/>
    </source>
</evidence>
<dbReference type="EMBL" id="JYDT01000026">
    <property type="protein sequence ID" value="KRY89916.1"/>
    <property type="molecule type" value="Genomic_DNA"/>
</dbReference>
<dbReference type="AlphaFoldDB" id="A0A0V1FVG7"/>
<dbReference type="Proteomes" id="UP000054995">
    <property type="component" value="Unassembled WGS sequence"/>
</dbReference>
<organism evidence="1 2">
    <name type="scientific">Trichinella pseudospiralis</name>
    <name type="common">Parasitic roundworm</name>
    <dbReference type="NCBI Taxonomy" id="6337"/>
    <lineage>
        <taxon>Eukaryota</taxon>
        <taxon>Metazoa</taxon>
        <taxon>Ecdysozoa</taxon>
        <taxon>Nematoda</taxon>
        <taxon>Enoplea</taxon>
        <taxon>Dorylaimia</taxon>
        <taxon>Trichinellida</taxon>
        <taxon>Trichinellidae</taxon>
        <taxon>Trichinella</taxon>
    </lineage>
</organism>
<gene>
    <name evidence="1" type="ORF">T4D_14589</name>
</gene>
<keyword evidence="2" id="KW-1185">Reference proteome</keyword>
<name>A0A0V1FVG7_TRIPS</name>
<accession>A0A0V1FVG7</accession>
<protein>
    <submittedName>
        <fullName evidence="1">Uncharacterized protein</fullName>
    </submittedName>
</protein>